<dbReference type="EMBL" id="FNJB01000008">
    <property type="protein sequence ID" value="SDP33975.1"/>
    <property type="molecule type" value="Genomic_DNA"/>
</dbReference>
<feature type="transmembrane region" description="Helical" evidence="1">
    <location>
        <begin position="29"/>
        <end position="50"/>
    </location>
</feature>
<keyword evidence="1" id="KW-0812">Transmembrane</keyword>
<keyword evidence="1" id="KW-0472">Membrane</keyword>
<reference evidence="3" key="1">
    <citation type="submission" date="2016-10" db="EMBL/GenBank/DDBJ databases">
        <authorList>
            <person name="Varghese N."/>
            <person name="Submissions S."/>
        </authorList>
    </citation>
    <scope>NUCLEOTIDE SEQUENCE [LARGE SCALE GENOMIC DNA]</scope>
    <source>
        <strain evidence="3">IBRC-M 10655</strain>
    </source>
</reference>
<keyword evidence="3" id="KW-1185">Reference proteome</keyword>
<dbReference type="PROSITE" id="PS51257">
    <property type="entry name" value="PROKAR_LIPOPROTEIN"/>
    <property type="match status" value="1"/>
</dbReference>
<accession>A0A1H0RX64</accession>
<protein>
    <submittedName>
        <fullName evidence="2">Uncharacterized protein</fullName>
    </submittedName>
</protein>
<organism evidence="2 3">
    <name type="scientific">Actinokineospora alba</name>
    <dbReference type="NCBI Taxonomy" id="504798"/>
    <lineage>
        <taxon>Bacteria</taxon>
        <taxon>Bacillati</taxon>
        <taxon>Actinomycetota</taxon>
        <taxon>Actinomycetes</taxon>
        <taxon>Pseudonocardiales</taxon>
        <taxon>Pseudonocardiaceae</taxon>
        <taxon>Actinokineospora</taxon>
    </lineage>
</organism>
<name>A0A1H0RX64_9PSEU</name>
<dbReference type="Proteomes" id="UP000199651">
    <property type="component" value="Unassembled WGS sequence"/>
</dbReference>
<dbReference type="OrthoDB" id="3697105at2"/>
<dbReference type="AlphaFoldDB" id="A0A1H0RX64"/>
<evidence type="ECO:0000313" key="2">
    <source>
        <dbReference type="EMBL" id="SDP33975.1"/>
    </source>
</evidence>
<evidence type="ECO:0000313" key="3">
    <source>
        <dbReference type="Proteomes" id="UP000199651"/>
    </source>
</evidence>
<evidence type="ECO:0000256" key="1">
    <source>
        <dbReference type="SAM" id="Phobius"/>
    </source>
</evidence>
<gene>
    <name evidence="2" type="ORF">SAMN05192558_108163</name>
</gene>
<dbReference type="RefSeq" id="WP_091378662.1">
    <property type="nucleotide sequence ID" value="NZ_FNDV01000005.1"/>
</dbReference>
<proteinExistence type="predicted"/>
<sequence length="150" mass="15718">MSPGRSWFLAFVVAALVAALGVWPGNIPLLWSACLGIAAGSVTLLATRYAGPLDPLWRAVPDPAGSATDLQAANLAGRLAEAAGDQVRFVSRVQPRLRALADAAVRERGLSGAEAADFLGPELSELISSPYAQLPPPRRVAELLARLEKP</sequence>
<keyword evidence="1" id="KW-1133">Transmembrane helix</keyword>
<dbReference type="STRING" id="504798.SAMN05421871_105174"/>
<feature type="transmembrane region" description="Helical" evidence="1">
    <location>
        <begin position="7"/>
        <end position="23"/>
    </location>
</feature>